<dbReference type="eggNOG" id="KOG0583">
    <property type="taxonomic scope" value="Eukaryota"/>
</dbReference>
<dbReference type="PROSITE" id="PS50011">
    <property type="entry name" value="PROTEIN_KINASE_DOM"/>
    <property type="match status" value="1"/>
</dbReference>
<dbReference type="PROSITE" id="PS00108">
    <property type="entry name" value="PROTEIN_KINASE_ST"/>
    <property type="match status" value="1"/>
</dbReference>
<protein>
    <recommendedName>
        <fullName evidence="4">Protein kinase domain-containing protein</fullName>
    </recommendedName>
</protein>
<feature type="compositionally biased region" description="Low complexity" evidence="3">
    <location>
        <begin position="503"/>
        <end position="538"/>
    </location>
</feature>
<evidence type="ECO:0000256" key="1">
    <source>
        <dbReference type="ARBA" id="ARBA00022741"/>
    </source>
</evidence>
<dbReference type="Proteomes" id="UP000013827">
    <property type="component" value="Unassembled WGS sequence"/>
</dbReference>
<evidence type="ECO:0000256" key="3">
    <source>
        <dbReference type="SAM" id="MobiDB-lite"/>
    </source>
</evidence>
<accession>A0A0D3J509</accession>
<evidence type="ECO:0000313" key="6">
    <source>
        <dbReference type="Proteomes" id="UP000013827"/>
    </source>
</evidence>
<feature type="compositionally biased region" description="Low complexity" evidence="3">
    <location>
        <begin position="1"/>
        <end position="25"/>
    </location>
</feature>
<dbReference type="RefSeq" id="XP_005771023.1">
    <property type="nucleotide sequence ID" value="XM_005770966.1"/>
</dbReference>
<name>A0A0D3J509_EMIH1</name>
<reference evidence="5" key="2">
    <citation type="submission" date="2024-10" db="UniProtKB">
        <authorList>
            <consortium name="EnsemblProtists"/>
        </authorList>
    </citation>
    <scope>IDENTIFICATION</scope>
</reference>
<keyword evidence="1" id="KW-0547">Nucleotide-binding</keyword>
<dbReference type="PANTHER" id="PTHR24346">
    <property type="entry name" value="MAP/MICROTUBULE AFFINITY-REGULATING KINASE"/>
    <property type="match status" value="1"/>
</dbReference>
<dbReference type="KEGG" id="ehx:EMIHUDRAFT_470224"/>
<dbReference type="Pfam" id="PF00069">
    <property type="entry name" value="Pkinase"/>
    <property type="match status" value="1"/>
</dbReference>
<reference evidence="6" key="1">
    <citation type="journal article" date="2013" name="Nature">
        <title>Pan genome of the phytoplankton Emiliania underpins its global distribution.</title>
        <authorList>
            <person name="Read B.A."/>
            <person name="Kegel J."/>
            <person name="Klute M.J."/>
            <person name="Kuo A."/>
            <person name="Lefebvre S.C."/>
            <person name="Maumus F."/>
            <person name="Mayer C."/>
            <person name="Miller J."/>
            <person name="Monier A."/>
            <person name="Salamov A."/>
            <person name="Young J."/>
            <person name="Aguilar M."/>
            <person name="Claverie J.M."/>
            <person name="Frickenhaus S."/>
            <person name="Gonzalez K."/>
            <person name="Herman E.K."/>
            <person name="Lin Y.C."/>
            <person name="Napier J."/>
            <person name="Ogata H."/>
            <person name="Sarno A.F."/>
            <person name="Shmutz J."/>
            <person name="Schroeder D."/>
            <person name="de Vargas C."/>
            <person name="Verret F."/>
            <person name="von Dassow P."/>
            <person name="Valentin K."/>
            <person name="Van de Peer Y."/>
            <person name="Wheeler G."/>
            <person name="Dacks J.B."/>
            <person name="Delwiche C.F."/>
            <person name="Dyhrman S.T."/>
            <person name="Glockner G."/>
            <person name="John U."/>
            <person name="Richards T."/>
            <person name="Worden A.Z."/>
            <person name="Zhang X."/>
            <person name="Grigoriev I.V."/>
            <person name="Allen A.E."/>
            <person name="Bidle K."/>
            <person name="Borodovsky M."/>
            <person name="Bowler C."/>
            <person name="Brownlee C."/>
            <person name="Cock J.M."/>
            <person name="Elias M."/>
            <person name="Gladyshev V.N."/>
            <person name="Groth M."/>
            <person name="Guda C."/>
            <person name="Hadaegh A."/>
            <person name="Iglesias-Rodriguez M.D."/>
            <person name="Jenkins J."/>
            <person name="Jones B.M."/>
            <person name="Lawson T."/>
            <person name="Leese F."/>
            <person name="Lindquist E."/>
            <person name="Lobanov A."/>
            <person name="Lomsadze A."/>
            <person name="Malik S.B."/>
            <person name="Marsh M.E."/>
            <person name="Mackinder L."/>
            <person name="Mock T."/>
            <person name="Mueller-Roeber B."/>
            <person name="Pagarete A."/>
            <person name="Parker M."/>
            <person name="Probert I."/>
            <person name="Quesneville H."/>
            <person name="Raines C."/>
            <person name="Rensing S.A."/>
            <person name="Riano-Pachon D.M."/>
            <person name="Richier S."/>
            <person name="Rokitta S."/>
            <person name="Shiraiwa Y."/>
            <person name="Soanes D.M."/>
            <person name="van der Giezen M."/>
            <person name="Wahlund T.M."/>
            <person name="Williams B."/>
            <person name="Wilson W."/>
            <person name="Wolfe G."/>
            <person name="Wurch L.L."/>
        </authorList>
    </citation>
    <scope>NUCLEOTIDE SEQUENCE</scope>
</reference>
<dbReference type="Gene3D" id="1.10.510.10">
    <property type="entry name" value="Transferase(Phosphotransferase) domain 1"/>
    <property type="match status" value="1"/>
</dbReference>
<evidence type="ECO:0000259" key="4">
    <source>
        <dbReference type="PROSITE" id="PS50011"/>
    </source>
</evidence>
<dbReference type="PANTHER" id="PTHR24346:SF75">
    <property type="entry name" value="AURORA KINASE"/>
    <property type="match status" value="1"/>
</dbReference>
<dbReference type="GO" id="GO:0005737">
    <property type="term" value="C:cytoplasm"/>
    <property type="evidence" value="ECO:0007669"/>
    <property type="project" value="TreeGrafter"/>
</dbReference>
<dbReference type="EnsemblProtists" id="EOD18594">
    <property type="protein sequence ID" value="EOD18594"/>
    <property type="gene ID" value="EMIHUDRAFT_470224"/>
</dbReference>
<evidence type="ECO:0000256" key="2">
    <source>
        <dbReference type="ARBA" id="ARBA00022840"/>
    </source>
</evidence>
<dbReference type="SMART" id="SM00220">
    <property type="entry name" value="S_TKc"/>
    <property type="match status" value="1"/>
</dbReference>
<evidence type="ECO:0000313" key="5">
    <source>
        <dbReference type="EnsemblProtists" id="EOD18594"/>
    </source>
</evidence>
<dbReference type="SUPFAM" id="SSF56112">
    <property type="entry name" value="Protein kinase-like (PK-like)"/>
    <property type="match status" value="1"/>
</dbReference>
<dbReference type="AlphaFoldDB" id="A0A0D3J509"/>
<organism evidence="5 6">
    <name type="scientific">Emiliania huxleyi (strain CCMP1516)</name>
    <dbReference type="NCBI Taxonomy" id="280463"/>
    <lineage>
        <taxon>Eukaryota</taxon>
        <taxon>Haptista</taxon>
        <taxon>Haptophyta</taxon>
        <taxon>Prymnesiophyceae</taxon>
        <taxon>Isochrysidales</taxon>
        <taxon>Noelaerhabdaceae</taxon>
        <taxon>Emiliania</taxon>
    </lineage>
</organism>
<dbReference type="Gene3D" id="3.30.200.20">
    <property type="entry name" value="Phosphorylase Kinase, domain 1"/>
    <property type="match status" value="1"/>
</dbReference>
<dbReference type="GO" id="GO:0035556">
    <property type="term" value="P:intracellular signal transduction"/>
    <property type="evidence" value="ECO:0007669"/>
    <property type="project" value="TreeGrafter"/>
</dbReference>
<dbReference type="InterPro" id="IPR011009">
    <property type="entry name" value="Kinase-like_dom_sf"/>
</dbReference>
<feature type="region of interest" description="Disordered" evidence="3">
    <location>
        <begin position="1"/>
        <end position="29"/>
    </location>
</feature>
<dbReference type="GO" id="GO:0004674">
    <property type="term" value="F:protein serine/threonine kinase activity"/>
    <property type="evidence" value="ECO:0007669"/>
    <property type="project" value="TreeGrafter"/>
</dbReference>
<dbReference type="PaxDb" id="2903-EOD18594"/>
<feature type="region of interest" description="Disordered" evidence="3">
    <location>
        <begin position="456"/>
        <end position="552"/>
    </location>
</feature>
<dbReference type="GO" id="GO:0005524">
    <property type="term" value="F:ATP binding"/>
    <property type="evidence" value="ECO:0007669"/>
    <property type="project" value="UniProtKB-KW"/>
</dbReference>
<dbReference type="InterPro" id="IPR008271">
    <property type="entry name" value="Ser/Thr_kinase_AS"/>
</dbReference>
<feature type="region of interest" description="Disordered" evidence="3">
    <location>
        <begin position="266"/>
        <end position="294"/>
    </location>
</feature>
<dbReference type="STRING" id="2903.R1ECJ4"/>
<keyword evidence="6" id="KW-1185">Reference proteome</keyword>
<sequence length="552" mass="58069">MATSSDTASAATTHEAGRASAASAAGRKKPRLRRVGPYVLSGRTLGIGRNGPVFHAISRLDGLEVAVKIVRHKAGDDAIDPEVAALERVGRHPNIARLVDSCRTASGYDIIVTEAVGGGELLGLVERVGRVPEERAKVLLAGVVSGVLHMHSRGLAHRDLKLENLLLTEAGGSHVKIIDYDNAHFDPPAAAAQGCLGPALEPGLGRGRAPLSLTCSRVCGTSSYAAPEVISASRERRYDGKQADVWSLGVCIFALVLGIFPLEEASEEDEIGPRSPESRPSPRPSGCRAGASDKDPRFEALKRAQLENRSSVESILCLYRREDKLSPALTARDCPRLPEALLDGMLLVDPSTRLTMADVQASRWFRTLAQRLGDDPAPPRTPAAGGKSFGKSFGGLLRLSLSPYGRSSEDESSLTSPRSILDLAASPDHDRAAAGAQAPRAAADWLDSKVSARLRKAGHQQAEAGGHHRAASIGVPIIDPDTSISGRSLPRGQCEFDDEGDGATPRALAATPSTSSALASSAAPSPTAPTAPASAAASQRRAESWLHRIGRR</sequence>
<keyword evidence="2" id="KW-0067">ATP-binding</keyword>
<proteinExistence type="predicted"/>
<dbReference type="InterPro" id="IPR000719">
    <property type="entry name" value="Prot_kinase_dom"/>
</dbReference>
<feature type="domain" description="Protein kinase" evidence="4">
    <location>
        <begin position="39"/>
        <end position="365"/>
    </location>
</feature>
<dbReference type="HOGENOM" id="CLU_493860_0_0_1"/>
<dbReference type="GeneID" id="17264133"/>